<dbReference type="GO" id="GO:0003676">
    <property type="term" value="F:nucleic acid binding"/>
    <property type="evidence" value="ECO:0007669"/>
    <property type="project" value="InterPro"/>
</dbReference>
<dbReference type="GO" id="GO:0004523">
    <property type="term" value="F:RNA-DNA hybrid ribonuclease activity"/>
    <property type="evidence" value="ECO:0007669"/>
    <property type="project" value="InterPro"/>
</dbReference>
<dbReference type="Gene3D" id="3.30.420.10">
    <property type="entry name" value="Ribonuclease H-like superfamily/Ribonuclease H"/>
    <property type="match status" value="1"/>
</dbReference>
<sequence length="141" mass="15830">MNEWVRQRNTIVLSLLCRLLKDGCEVLEAELWGIYVGLVIVRGLNLREVEIESDSTSAVHVIKDETAYRKSPFKELVERCKATKQETGCTLEHALREGNGVADELARRGRRDRCNNFISFTTPPDKIITRLLAADVAAASS</sequence>
<evidence type="ECO:0000313" key="2">
    <source>
        <dbReference type="EMBL" id="KAE9450235.1"/>
    </source>
</evidence>
<dbReference type="Proteomes" id="UP000428333">
    <property type="component" value="Linkage Group LG11"/>
</dbReference>
<dbReference type="EMBL" id="QEFC01003077">
    <property type="protein sequence ID" value="KAE9450235.1"/>
    <property type="molecule type" value="Genomic_DNA"/>
</dbReference>
<comment type="caution">
    <text evidence="2">The sequence shown here is derived from an EMBL/GenBank/DDBJ whole genome shotgun (WGS) entry which is preliminary data.</text>
</comment>
<reference evidence="2 3" key="1">
    <citation type="journal article" date="2019" name="Genome Biol. Evol.">
        <title>The Rhododendron genome and chromosomal organization provide insight into shared whole-genome duplications across the heath family (Ericaceae).</title>
        <authorList>
            <person name="Soza V.L."/>
            <person name="Lindsley D."/>
            <person name="Waalkes A."/>
            <person name="Ramage E."/>
            <person name="Patwardhan R.P."/>
            <person name="Burton J.N."/>
            <person name="Adey A."/>
            <person name="Kumar A."/>
            <person name="Qiu R."/>
            <person name="Shendure J."/>
            <person name="Hall B."/>
        </authorList>
    </citation>
    <scope>NUCLEOTIDE SEQUENCE [LARGE SCALE GENOMIC DNA]</scope>
    <source>
        <strain evidence="2">RSF 1966-606</strain>
    </source>
</reference>
<feature type="non-terminal residue" evidence="2">
    <location>
        <position position="1"/>
    </location>
</feature>
<gene>
    <name evidence="2" type="ORF">C3L33_17856</name>
</gene>
<organism evidence="2 3">
    <name type="scientific">Rhododendron williamsianum</name>
    <dbReference type="NCBI Taxonomy" id="262921"/>
    <lineage>
        <taxon>Eukaryota</taxon>
        <taxon>Viridiplantae</taxon>
        <taxon>Streptophyta</taxon>
        <taxon>Embryophyta</taxon>
        <taxon>Tracheophyta</taxon>
        <taxon>Spermatophyta</taxon>
        <taxon>Magnoliopsida</taxon>
        <taxon>eudicotyledons</taxon>
        <taxon>Gunneridae</taxon>
        <taxon>Pentapetalae</taxon>
        <taxon>asterids</taxon>
        <taxon>Ericales</taxon>
        <taxon>Ericaceae</taxon>
        <taxon>Ericoideae</taxon>
        <taxon>Rhodoreae</taxon>
        <taxon>Rhododendron</taxon>
    </lineage>
</organism>
<dbReference type="OrthoDB" id="1752183at2759"/>
<dbReference type="PANTHER" id="PTHR47723:SF19">
    <property type="entry name" value="POLYNUCLEOTIDYL TRANSFERASE, RIBONUCLEASE H-LIKE SUPERFAMILY PROTEIN"/>
    <property type="match status" value="1"/>
</dbReference>
<dbReference type="InterPro" id="IPR044730">
    <property type="entry name" value="RNase_H-like_dom_plant"/>
</dbReference>
<dbReference type="PANTHER" id="PTHR47723">
    <property type="entry name" value="OS05G0353850 PROTEIN"/>
    <property type="match status" value="1"/>
</dbReference>
<dbReference type="Pfam" id="PF13456">
    <property type="entry name" value="RVT_3"/>
    <property type="match status" value="1"/>
</dbReference>
<proteinExistence type="predicted"/>
<dbReference type="InterPro" id="IPR002156">
    <property type="entry name" value="RNaseH_domain"/>
</dbReference>
<keyword evidence="3" id="KW-1185">Reference proteome</keyword>
<evidence type="ECO:0000313" key="3">
    <source>
        <dbReference type="Proteomes" id="UP000428333"/>
    </source>
</evidence>
<name>A0A6A4KXF3_9ERIC</name>
<dbReference type="InterPro" id="IPR053151">
    <property type="entry name" value="RNase_H-like"/>
</dbReference>
<dbReference type="InterPro" id="IPR036397">
    <property type="entry name" value="RNaseH_sf"/>
</dbReference>
<accession>A0A6A4KXF3</accession>
<dbReference type="InterPro" id="IPR012337">
    <property type="entry name" value="RNaseH-like_sf"/>
</dbReference>
<dbReference type="CDD" id="cd06222">
    <property type="entry name" value="RNase_H_like"/>
    <property type="match status" value="1"/>
</dbReference>
<protein>
    <recommendedName>
        <fullName evidence="1">RNase H type-1 domain-containing protein</fullName>
    </recommendedName>
</protein>
<dbReference type="SUPFAM" id="SSF53098">
    <property type="entry name" value="Ribonuclease H-like"/>
    <property type="match status" value="1"/>
</dbReference>
<evidence type="ECO:0000259" key="1">
    <source>
        <dbReference type="Pfam" id="PF13456"/>
    </source>
</evidence>
<feature type="domain" description="RNase H type-1" evidence="1">
    <location>
        <begin position="6"/>
        <end position="108"/>
    </location>
</feature>
<dbReference type="AlphaFoldDB" id="A0A6A4KXF3"/>